<evidence type="ECO:0000313" key="1">
    <source>
        <dbReference type="EMBL" id="RJG00341.1"/>
    </source>
</evidence>
<proteinExistence type="predicted"/>
<organism evidence="1 2">
    <name type="scientific">Noviherbaspirillum sedimenti</name>
    <dbReference type="NCBI Taxonomy" id="2320865"/>
    <lineage>
        <taxon>Bacteria</taxon>
        <taxon>Pseudomonadati</taxon>
        <taxon>Pseudomonadota</taxon>
        <taxon>Betaproteobacteria</taxon>
        <taxon>Burkholderiales</taxon>
        <taxon>Oxalobacteraceae</taxon>
        <taxon>Noviherbaspirillum</taxon>
    </lineage>
</organism>
<keyword evidence="2" id="KW-1185">Reference proteome</keyword>
<dbReference type="RefSeq" id="WP_119783795.1">
    <property type="nucleotide sequence ID" value="NZ_QYUQ01000002.1"/>
</dbReference>
<gene>
    <name evidence="1" type="ORF">D3878_01080</name>
</gene>
<dbReference type="Pfam" id="PF03864">
    <property type="entry name" value="Phage_cap_E"/>
    <property type="match status" value="1"/>
</dbReference>
<reference evidence="2" key="1">
    <citation type="submission" date="2018-09" db="EMBL/GenBank/DDBJ databases">
        <authorList>
            <person name="Zhu H."/>
        </authorList>
    </citation>
    <scope>NUCLEOTIDE SEQUENCE [LARGE SCALE GENOMIC DNA]</scope>
    <source>
        <strain evidence="2">K1S02-23</strain>
    </source>
</reference>
<evidence type="ECO:0000313" key="2">
    <source>
        <dbReference type="Proteomes" id="UP000266327"/>
    </source>
</evidence>
<dbReference type="AlphaFoldDB" id="A0A3A3FXJ1"/>
<name>A0A3A3FXJ1_9BURK</name>
<dbReference type="OrthoDB" id="6388191at2"/>
<protein>
    <submittedName>
        <fullName evidence="1">Major capsid protein</fullName>
    </submittedName>
</protein>
<dbReference type="Proteomes" id="UP000266327">
    <property type="component" value="Unassembled WGS sequence"/>
</dbReference>
<comment type="caution">
    <text evidence="1">The sequence shown here is derived from an EMBL/GenBank/DDBJ whole genome shotgun (WGS) entry which is preliminary data.</text>
</comment>
<accession>A0A3A3FXJ1</accession>
<dbReference type="EMBL" id="QYUQ01000002">
    <property type="protein sequence ID" value="RJG00341.1"/>
    <property type="molecule type" value="Genomic_DNA"/>
</dbReference>
<sequence length="328" mass="35178">MANNTLQNLFGDEVELTASIQKAPFTPGHIASDKLFNEAGIATTSMFIDFDGQVISLIPAAARGGVGQPYRSGSRSGIHVEAVHLPHTGSVLADEVQDRRAFGGVSLETPEQLKTRKLSGMRANIEATIEYRRLGAIKGQILDADGVTVLVDLYSEFGISQAVKSLALATVGSQLLNKVIDAERAAEDALGGTNPTGFLAYAAPDFMDALRAHSDYKTFLQHASPSDLNTDYRSGILVGNTLFKEYREAFGVPQIAPGTAYMMPLGVPDLFLTRFAPADWVETVNTPGLPIYAKAQPMPMDRGYFLEAQSNPVDVCTRPASVIKLTAA</sequence>
<dbReference type="InterPro" id="IPR005564">
    <property type="entry name" value="Major_capsid_GpE"/>
</dbReference>